<keyword evidence="11" id="KW-0175">Coiled coil</keyword>
<evidence type="ECO:0000256" key="14">
    <source>
        <dbReference type="SAM" id="MobiDB-lite"/>
    </source>
</evidence>
<gene>
    <name evidence="15" type="ORF">CAUJ_LOCUS2311</name>
</gene>
<name>A0A8S1GUD0_9PELO</name>
<evidence type="ECO:0000256" key="4">
    <source>
        <dbReference type="ARBA" id="ARBA00007869"/>
    </source>
</evidence>
<evidence type="ECO:0000256" key="1">
    <source>
        <dbReference type="ARBA" id="ARBA00004090"/>
    </source>
</evidence>
<dbReference type="GO" id="GO:0006364">
    <property type="term" value="P:rRNA processing"/>
    <property type="evidence" value="ECO:0007669"/>
    <property type="project" value="UniProtKB-KW"/>
</dbReference>
<protein>
    <recommendedName>
        <fullName evidence="5">Coiled-coil domain-containing protein 86</fullName>
    </recommendedName>
</protein>
<evidence type="ECO:0000256" key="9">
    <source>
        <dbReference type="ARBA" id="ARBA00022553"/>
    </source>
</evidence>
<feature type="region of interest" description="Disordered" evidence="14">
    <location>
        <begin position="1"/>
        <end position="28"/>
    </location>
</feature>
<keyword evidence="16" id="KW-1185">Reference proteome</keyword>
<comment type="caution">
    <text evidence="15">The sequence shown here is derived from an EMBL/GenBank/DDBJ whole genome shotgun (WGS) entry which is preliminary data.</text>
</comment>
<keyword evidence="9" id="KW-0597">Phosphoprotein</keyword>
<evidence type="ECO:0000256" key="8">
    <source>
        <dbReference type="ARBA" id="ARBA00022552"/>
    </source>
</evidence>
<proteinExistence type="inferred from homology"/>
<keyword evidence="7" id="KW-0690">Ribosome biogenesis</keyword>
<feature type="compositionally biased region" description="Basic and acidic residues" evidence="14">
    <location>
        <begin position="65"/>
        <end position="93"/>
    </location>
</feature>
<sequence length="108" mass="12853">MEEQQADNVVVKTADGPNKSGRWWKEKQTARHSSIVKVKPLKSTWDKKMSLKAKKNQVKLLQSSIRERKQQEKEEKIEARKEQEKRKLENERKNEIVQLRTVVKRDTN</sequence>
<dbReference type="Proteomes" id="UP000835052">
    <property type="component" value="Unassembled WGS sequence"/>
</dbReference>
<evidence type="ECO:0000256" key="11">
    <source>
        <dbReference type="ARBA" id="ARBA00023054"/>
    </source>
</evidence>
<dbReference type="OrthoDB" id="277961at2759"/>
<evidence type="ECO:0000256" key="10">
    <source>
        <dbReference type="ARBA" id="ARBA00022934"/>
    </source>
</evidence>
<dbReference type="InterPro" id="IPR026570">
    <property type="entry name" value="CCDC86"/>
</dbReference>
<dbReference type="GO" id="GO:0005730">
    <property type="term" value="C:nucleolus"/>
    <property type="evidence" value="ECO:0007669"/>
    <property type="project" value="UniProtKB-SubCell"/>
</dbReference>
<keyword evidence="6" id="KW-0158">Chromosome</keyword>
<dbReference type="InterPro" id="IPR005579">
    <property type="entry name" value="Cgr1-like"/>
</dbReference>
<comment type="subcellular location">
    <subcellularLocation>
        <location evidence="2">Chromosome</location>
    </subcellularLocation>
    <subcellularLocation>
        <location evidence="3">Nucleus</location>
        <location evidence="3">Nucleolus</location>
    </subcellularLocation>
</comment>
<evidence type="ECO:0000256" key="6">
    <source>
        <dbReference type="ARBA" id="ARBA00022454"/>
    </source>
</evidence>
<organism evidence="15 16">
    <name type="scientific">Caenorhabditis auriculariae</name>
    <dbReference type="NCBI Taxonomy" id="2777116"/>
    <lineage>
        <taxon>Eukaryota</taxon>
        <taxon>Metazoa</taxon>
        <taxon>Ecdysozoa</taxon>
        <taxon>Nematoda</taxon>
        <taxon>Chromadorea</taxon>
        <taxon>Rhabditida</taxon>
        <taxon>Rhabditina</taxon>
        <taxon>Rhabditomorpha</taxon>
        <taxon>Rhabditoidea</taxon>
        <taxon>Rhabditidae</taxon>
        <taxon>Peloderinae</taxon>
        <taxon>Caenorhabditis</taxon>
    </lineage>
</organism>
<keyword evidence="12" id="KW-0539">Nucleus</keyword>
<evidence type="ECO:0000256" key="2">
    <source>
        <dbReference type="ARBA" id="ARBA00004286"/>
    </source>
</evidence>
<comment type="function">
    <text evidence="1">Involved in nucleolar integrity and required for processing of the pre-rRNA for the 60S ribosome subunit.</text>
</comment>
<dbReference type="PANTHER" id="PTHR13557:SF1">
    <property type="entry name" value="COILED-COIL DOMAIN-CONTAINING PROTEIN 86"/>
    <property type="match status" value="1"/>
</dbReference>
<evidence type="ECO:0000256" key="7">
    <source>
        <dbReference type="ARBA" id="ARBA00022517"/>
    </source>
</evidence>
<evidence type="ECO:0000256" key="13">
    <source>
        <dbReference type="ARBA" id="ARBA00093307"/>
    </source>
</evidence>
<dbReference type="GO" id="GO:0005694">
    <property type="term" value="C:chromosome"/>
    <property type="evidence" value="ECO:0007669"/>
    <property type="project" value="UniProtKB-SubCell"/>
</dbReference>
<accession>A0A8S1GUD0</accession>
<comment type="similarity">
    <text evidence="4">Belongs to the CGR1 family.</text>
</comment>
<reference evidence="15" key="1">
    <citation type="submission" date="2020-10" db="EMBL/GenBank/DDBJ databases">
        <authorList>
            <person name="Kikuchi T."/>
        </authorList>
    </citation>
    <scope>NUCLEOTIDE SEQUENCE</scope>
    <source>
        <strain evidence="15">NKZ352</strain>
    </source>
</reference>
<evidence type="ECO:0000313" key="15">
    <source>
        <dbReference type="EMBL" id="CAD6186392.1"/>
    </source>
</evidence>
<evidence type="ECO:0000256" key="3">
    <source>
        <dbReference type="ARBA" id="ARBA00004604"/>
    </source>
</evidence>
<dbReference type="AlphaFoldDB" id="A0A8S1GUD0"/>
<dbReference type="Pfam" id="PF03879">
    <property type="entry name" value="Cgr1"/>
    <property type="match status" value="1"/>
</dbReference>
<dbReference type="EMBL" id="CAJGYM010000004">
    <property type="protein sequence ID" value="CAD6186392.1"/>
    <property type="molecule type" value="Genomic_DNA"/>
</dbReference>
<evidence type="ECO:0000313" key="16">
    <source>
        <dbReference type="Proteomes" id="UP000835052"/>
    </source>
</evidence>
<keyword evidence="8" id="KW-0698">rRNA processing</keyword>
<feature type="region of interest" description="Disordered" evidence="14">
    <location>
        <begin position="64"/>
        <end position="93"/>
    </location>
</feature>
<evidence type="ECO:0000256" key="12">
    <source>
        <dbReference type="ARBA" id="ARBA00023242"/>
    </source>
</evidence>
<evidence type="ECO:0000256" key="5">
    <source>
        <dbReference type="ARBA" id="ARBA00016738"/>
    </source>
</evidence>
<keyword evidence="10" id="KW-0164">Citrullination</keyword>
<dbReference type="PANTHER" id="PTHR13557">
    <property type="entry name" value="COILED-COIL DOMAIN-CONTAINING PROTEIN 86"/>
    <property type="match status" value="1"/>
</dbReference>
<comment type="function">
    <text evidence="13">Required for proper chromosome segregation during mitosis and error-free mitotic progression.</text>
</comment>